<dbReference type="PANTHER" id="PTHR15605:SF2">
    <property type="entry name" value="KINESIN-ASSOCIATED PROTEIN 3"/>
    <property type="match status" value="1"/>
</dbReference>
<protein>
    <submittedName>
        <fullName evidence="1">Kinesin-associated protein</fullName>
    </submittedName>
</protein>
<dbReference type="InterPro" id="IPR008658">
    <property type="entry name" value="KAP3"/>
</dbReference>
<proteinExistence type="predicted"/>
<dbReference type="InterPro" id="IPR011989">
    <property type="entry name" value="ARM-like"/>
</dbReference>
<accession>A0ABQ9Y4J4</accession>
<dbReference type="SUPFAM" id="SSF48371">
    <property type="entry name" value="ARM repeat"/>
    <property type="match status" value="1"/>
</dbReference>
<dbReference type="SMART" id="SM01297">
    <property type="entry name" value="KAP"/>
    <property type="match status" value="1"/>
</dbReference>
<comment type="caution">
    <text evidence="1">The sequence shown here is derived from an EMBL/GenBank/DDBJ whole genome shotgun (WGS) entry which is preliminary data.</text>
</comment>
<gene>
    <name evidence="1" type="ORF">BLNAU_6446</name>
</gene>
<dbReference type="InterPro" id="IPR016024">
    <property type="entry name" value="ARM-type_fold"/>
</dbReference>
<reference evidence="1 2" key="1">
    <citation type="journal article" date="2022" name="bioRxiv">
        <title>Genomics of Preaxostyla Flagellates Illuminates Evolutionary Transitions and the Path Towards Mitochondrial Loss.</title>
        <authorList>
            <person name="Novak L.V.F."/>
            <person name="Treitli S.C."/>
            <person name="Pyrih J."/>
            <person name="Halakuc P."/>
            <person name="Pipaliya S.V."/>
            <person name="Vacek V."/>
            <person name="Brzon O."/>
            <person name="Soukal P."/>
            <person name="Eme L."/>
            <person name="Dacks J.B."/>
            <person name="Karnkowska A."/>
            <person name="Elias M."/>
            <person name="Hampl V."/>
        </authorList>
    </citation>
    <scope>NUCLEOTIDE SEQUENCE [LARGE SCALE GENOMIC DNA]</scope>
    <source>
        <strain evidence="1">NAU3</strain>
        <tissue evidence="1">Gut</tissue>
    </source>
</reference>
<organism evidence="1 2">
    <name type="scientific">Blattamonas nauphoetae</name>
    <dbReference type="NCBI Taxonomy" id="2049346"/>
    <lineage>
        <taxon>Eukaryota</taxon>
        <taxon>Metamonada</taxon>
        <taxon>Preaxostyla</taxon>
        <taxon>Oxymonadida</taxon>
        <taxon>Blattamonas</taxon>
    </lineage>
</organism>
<sequence>MDPTSGSSLQRINHLETIIHDPTDNSLIVHYVVEAAIISVPPINDNTNIPALAESIVNQNSQILVPSVKQLVEVQLYNLLKAKQQKTRGRLNKTRGSSAMNKAMKKNSKSSRIARIDELDEYFDRLYDNDPAVQNANAKLILELAQTPDNLPTIVQHTNLMNALKRLLEDKTSRNSELALNIVFIYFCISHFDNFHPVLIPYKITDVTINLIDEELRKTNKVQHELRKDRIKLDSGELERKDQIQLESRIKQNEKKLGNILDKQSMLLYASFHLLHNLADAPGEEQKMISFDLIKHLTSSMDMTHAELVYLAIVFLKRLSVNPGGMQVLAESDILKKLRPHLTNPQTDIILDASLRLLLNLCFIPQLRTKIARDNVIISSLATVLERNTIEDSTGEGVEQALLVLGILSEESGQTMCTGCPSLVPTVLMFIFSHSEPSITFHIEACAFLLSLSVIPNTALLIAEGEDGRALLHIGNESLSSGSHHLLLLLQQISQHSHPTISSQIAIIIPAFLQFIQQLMNAFIRDTSAKDKKSRSGSSQAKRDQLVKLFPVLGEKLTRQQADQRGSLLPDLLDMIVSTNSSTVNFGELALNHDLLPIFARITNLTEKGNLFSSEQDEEDNVAAEVIHGILNLVLKLTSIPEVLPALAQSGWVSLLSRLIEHHWQDEDIFDICLAALHNLLLHKRTRDIVILHSEALVKFSLSLVYDAPNPEQRRIADEILFIIAAADEKLGAVILDKKFEIYNKQWLLAIKEHERETNGHF</sequence>
<evidence type="ECO:0000313" key="2">
    <source>
        <dbReference type="Proteomes" id="UP001281761"/>
    </source>
</evidence>
<dbReference type="EMBL" id="JARBJD010000036">
    <property type="protein sequence ID" value="KAK2958677.1"/>
    <property type="molecule type" value="Genomic_DNA"/>
</dbReference>
<dbReference type="Pfam" id="PF05804">
    <property type="entry name" value="KAP"/>
    <property type="match status" value="2"/>
</dbReference>
<name>A0ABQ9Y4J4_9EUKA</name>
<dbReference type="Gene3D" id="1.25.10.10">
    <property type="entry name" value="Leucine-rich Repeat Variant"/>
    <property type="match status" value="1"/>
</dbReference>
<dbReference type="Proteomes" id="UP001281761">
    <property type="component" value="Unassembled WGS sequence"/>
</dbReference>
<keyword evidence="2" id="KW-1185">Reference proteome</keyword>
<dbReference type="PANTHER" id="PTHR15605">
    <property type="entry name" value="KINESIN-ASSOCIATED PROTEINS"/>
    <property type="match status" value="1"/>
</dbReference>
<evidence type="ECO:0000313" key="1">
    <source>
        <dbReference type="EMBL" id="KAK2958677.1"/>
    </source>
</evidence>